<dbReference type="EMBL" id="PDJC01000001">
    <property type="protein sequence ID" value="PFG15874.1"/>
    <property type="molecule type" value="Genomic_DNA"/>
</dbReference>
<dbReference type="GO" id="GO:0016301">
    <property type="term" value="F:kinase activity"/>
    <property type="evidence" value="ECO:0007669"/>
    <property type="project" value="UniProtKB-KW"/>
</dbReference>
<dbReference type="AlphaFoldDB" id="A0A2A9CN79"/>
<dbReference type="SUPFAM" id="SSF52540">
    <property type="entry name" value="P-loop containing nucleoside triphosphate hydrolases"/>
    <property type="match status" value="1"/>
</dbReference>
<protein>
    <submittedName>
        <fullName evidence="1">Uridine kinase</fullName>
    </submittedName>
</protein>
<organism evidence="1 2">
    <name type="scientific">Propionicimonas paludicola</name>
    <dbReference type="NCBI Taxonomy" id="185243"/>
    <lineage>
        <taxon>Bacteria</taxon>
        <taxon>Bacillati</taxon>
        <taxon>Actinomycetota</taxon>
        <taxon>Actinomycetes</taxon>
        <taxon>Propionibacteriales</taxon>
        <taxon>Nocardioidaceae</taxon>
        <taxon>Propionicimonas</taxon>
    </lineage>
</organism>
<comment type="caution">
    <text evidence="1">The sequence shown here is derived from an EMBL/GenBank/DDBJ whole genome shotgun (WGS) entry which is preliminary data.</text>
</comment>
<keyword evidence="1" id="KW-0808">Transferase</keyword>
<keyword evidence="2" id="KW-1185">Reference proteome</keyword>
<proteinExistence type="predicted"/>
<accession>A0A2A9CN79</accession>
<dbReference type="RefSeq" id="WP_245840589.1">
    <property type="nucleotide sequence ID" value="NZ_PDJC01000001.1"/>
</dbReference>
<dbReference type="InterPro" id="IPR027417">
    <property type="entry name" value="P-loop_NTPase"/>
</dbReference>
<dbReference type="Gene3D" id="3.40.50.300">
    <property type="entry name" value="P-loop containing nucleotide triphosphate hydrolases"/>
    <property type="match status" value="1"/>
</dbReference>
<sequence>MSTTPRIILIAGASGSGKSRLALAAGCPTLRLDDYYFDADHPDMPSTNLGIPDWDDPASWDAAGALAGLQELLTTGELVAPDYSITESRRVGSHRVHLDGCHCLTVEGIFAIEFLAHCRVAGLDVEPIYLDRPAGLVYLLRLRRDFAKKRKPPLIAIRRGWALRKAQPALRRKAMDAGFTPMSMRAAIAHLG</sequence>
<reference evidence="1 2" key="1">
    <citation type="submission" date="2017-10" db="EMBL/GenBank/DDBJ databases">
        <title>Sequencing the genomes of 1000 actinobacteria strains.</title>
        <authorList>
            <person name="Klenk H.-P."/>
        </authorList>
    </citation>
    <scope>NUCLEOTIDE SEQUENCE [LARGE SCALE GENOMIC DNA]</scope>
    <source>
        <strain evidence="1 2">DSM 15597</strain>
    </source>
</reference>
<keyword evidence="1" id="KW-0418">Kinase</keyword>
<gene>
    <name evidence="1" type="ORF">ATK74_0395</name>
</gene>
<dbReference type="Proteomes" id="UP000226079">
    <property type="component" value="Unassembled WGS sequence"/>
</dbReference>
<evidence type="ECO:0000313" key="2">
    <source>
        <dbReference type="Proteomes" id="UP000226079"/>
    </source>
</evidence>
<name>A0A2A9CN79_9ACTN</name>
<evidence type="ECO:0000313" key="1">
    <source>
        <dbReference type="EMBL" id="PFG15874.1"/>
    </source>
</evidence>